<dbReference type="EMBL" id="MZ334528">
    <property type="protein sequence ID" value="UBF23490.1"/>
    <property type="molecule type" value="Genomic_DNA"/>
</dbReference>
<name>A0AAE8XZB7_9CAUD</name>
<organism evidence="2 3">
    <name type="scientific">Halorubrum tailed virus 28</name>
    <dbReference type="NCBI Taxonomy" id="2878009"/>
    <lineage>
        <taxon>Viruses</taxon>
        <taxon>Duplodnaviria</taxon>
        <taxon>Heunggongvirae</taxon>
        <taxon>Uroviricota</taxon>
        <taxon>Caudoviricetes</taxon>
        <taxon>Suolaviridae</taxon>
        <taxon>Pormufvirus</taxon>
        <taxon>Pormufvirus salinum</taxon>
        <taxon>Pormufvirus HRTV28</taxon>
    </lineage>
</organism>
<sequence>MSVAGDEHRHTTTMTDDTEPDDVTPRTVIHDATLSVYDPDRLPDFDVFSAVVDVSADSVETASGVDA</sequence>
<proteinExistence type="predicted"/>
<feature type="compositionally biased region" description="Basic and acidic residues" evidence="1">
    <location>
        <begin position="1"/>
        <end position="10"/>
    </location>
</feature>
<dbReference type="Proteomes" id="UP000827176">
    <property type="component" value="Segment"/>
</dbReference>
<protein>
    <submittedName>
        <fullName evidence="2">Uncharacterized protein</fullName>
    </submittedName>
</protein>
<reference evidence="2" key="1">
    <citation type="submission" date="2021-05" db="EMBL/GenBank/DDBJ databases">
        <title>Diversity, taxonomy and evolution of archaeal viruses of the class Caudoviricetes.</title>
        <authorList>
            <person name="Liu Y."/>
            <person name="Demina T.A."/>
            <person name="Roux S."/>
            <person name="Aiewsakun P."/>
            <person name="Kazlauskas D."/>
            <person name="Simmonds P."/>
            <person name="Prangishvili D."/>
            <person name="Oksanen H.M."/>
            <person name="Krupovic M."/>
        </authorList>
    </citation>
    <scope>NUCLEOTIDE SEQUENCE</scope>
    <source>
        <strain evidence="2">HRTV-28/28</strain>
    </source>
</reference>
<keyword evidence="3" id="KW-1185">Reference proteome</keyword>
<evidence type="ECO:0000256" key="1">
    <source>
        <dbReference type="SAM" id="MobiDB-lite"/>
    </source>
</evidence>
<gene>
    <name evidence="2" type="ORF">HRTV-28_gp52</name>
</gene>
<evidence type="ECO:0000313" key="2">
    <source>
        <dbReference type="EMBL" id="UBF23490.1"/>
    </source>
</evidence>
<evidence type="ECO:0000313" key="3">
    <source>
        <dbReference type="Proteomes" id="UP000827176"/>
    </source>
</evidence>
<accession>A0AAE8XZB7</accession>
<feature type="region of interest" description="Disordered" evidence="1">
    <location>
        <begin position="1"/>
        <end position="26"/>
    </location>
</feature>